<dbReference type="PROSITE" id="PS51727">
    <property type="entry name" value="CBP_P300_HAT"/>
    <property type="match status" value="1"/>
</dbReference>
<dbReference type="Gene3D" id="3.30.60.90">
    <property type="match status" value="1"/>
</dbReference>
<evidence type="ECO:0000256" key="3">
    <source>
        <dbReference type="ARBA" id="ARBA00022679"/>
    </source>
</evidence>
<dbReference type="GO" id="GO:0045944">
    <property type="term" value="P:positive regulation of transcription by RNA polymerase II"/>
    <property type="evidence" value="ECO:0007669"/>
    <property type="project" value="TreeGrafter"/>
</dbReference>
<dbReference type="EMBL" id="NKQK01000005">
    <property type="protein sequence ID" value="PSS30566.1"/>
    <property type="molecule type" value="Genomic_DNA"/>
</dbReference>
<dbReference type="STRING" id="1590841.A0A2R6RKL0"/>
<evidence type="ECO:0000256" key="1">
    <source>
        <dbReference type="ARBA" id="ARBA00004123"/>
    </source>
</evidence>
<evidence type="ECO:0000256" key="14">
    <source>
        <dbReference type="PROSITE-ProRule" id="PRU00228"/>
    </source>
</evidence>
<sequence length="936" mass="106152">MLSHQLHKKIQFSSQQVAQRVLCTLANSNSLHPLPDDRPPLKRRKMGNPISFETGVSEEVASSKTQPFGAEQLSNNVDAAKVWESTCTNVIETERMPDLISSPNHPRELIGCSKEEKTVPTCTSEVTNIVAANLQIWNSFSVPVLSEDLIVDRKEKEREITNKLDQAKLEGKSDLIAMEADSGIKLEPPKILGVSLIDCFTVEELKEHLSSLRQCIGLEVKGTTATNSIGENSCQLCGMNKLSFPPVPIYCSRCGVRIKCNLFYYCGLGEMGTRHCFCTSCFKASRSNDISFYGISISKAKLHKERNTREDEEPWVKCGKCKGWQHQICALYNDKRDFGGNAESICPKCILEGIEVGEQVPLPKSFAFPAKDLPTSMLSDYIEQRLFRRLKEDREARAKALQKKLDEVPEAADLVVRVVLSVKKLLQVKQHFLDIVHYENYPTEFPYGSKVILLFQKIEGVDVCLFGMYVQEFGSECGHPNQRSVYISYLDSVKFFRPDIKTATGEALRTFVYHEILIGYLDYCKKRGFATCYIWASPPLKGEDYILYCHPEIQKTPKSDKLRQWYKSLLRKAAKENIVMDCTNVYDHFFVRTEEYKAKIAAARLPYFDGNYWSGAALDMVKTIQIGSLSEAKKVVSKRTLKAMGHANLSVDVAKDILLMQKLGHRMSHFKEDFIMVHLQFTCTHCHEVILSGSRWYCNECKNFLLCGRCHNVEQHLYEGNTHTSSSGEKHFISQVSENDVPCNTEDSDVILDNGCLENRHSFLSFCQENHYQFDTLRRAKHSSMMILYHLHNSTETSVGTSCCICHQGKGGDCHIHKPSQRASVVNSTPKNGQAQQRRHQLFTQLMNVLMHASQCNVANSDTCSYPHCFQMKKLFRHAHQCKLRFAGGCQVCKISWMLLKSHSKNCGDSNCRVPRCLDLKRHIEMLALQSAKSCS</sequence>
<evidence type="ECO:0000313" key="18">
    <source>
        <dbReference type="EMBL" id="PSS30566.1"/>
    </source>
</evidence>
<evidence type="ECO:0000256" key="12">
    <source>
        <dbReference type="ARBA" id="ARBA00023315"/>
    </source>
</evidence>
<evidence type="ECO:0000256" key="8">
    <source>
        <dbReference type="ARBA" id="ARBA00023015"/>
    </source>
</evidence>
<dbReference type="Pfam" id="PF08214">
    <property type="entry name" value="HAT_KAT11"/>
    <property type="match status" value="1"/>
</dbReference>
<dbReference type="InterPro" id="IPR001965">
    <property type="entry name" value="Znf_PHD"/>
</dbReference>
<dbReference type="PROSITE" id="PS50135">
    <property type="entry name" value="ZF_ZZ_2"/>
    <property type="match status" value="1"/>
</dbReference>
<dbReference type="GO" id="GO:0003713">
    <property type="term" value="F:transcription coactivator activity"/>
    <property type="evidence" value="ECO:0007669"/>
    <property type="project" value="TreeGrafter"/>
</dbReference>
<dbReference type="Gene3D" id="3.30.40.10">
    <property type="entry name" value="Zinc/RING finger domain, C3HC4 (zinc finger)"/>
    <property type="match status" value="1"/>
</dbReference>
<dbReference type="PANTHER" id="PTHR13808">
    <property type="entry name" value="CBP/P300-RELATED"/>
    <property type="match status" value="1"/>
</dbReference>
<dbReference type="PANTHER" id="PTHR13808:SF53">
    <property type="entry name" value="HISTONE ACETYLTRANSFERASE HAC2"/>
    <property type="match status" value="1"/>
</dbReference>
<keyword evidence="12" id="KW-0012">Acyltransferase</keyword>
<keyword evidence="10" id="KW-0804">Transcription</keyword>
<evidence type="ECO:0000256" key="9">
    <source>
        <dbReference type="ARBA" id="ARBA00023159"/>
    </source>
</evidence>
<organism evidence="18 19">
    <name type="scientific">Actinidia chinensis var. chinensis</name>
    <name type="common">Chinese soft-hair kiwi</name>
    <dbReference type="NCBI Taxonomy" id="1590841"/>
    <lineage>
        <taxon>Eukaryota</taxon>
        <taxon>Viridiplantae</taxon>
        <taxon>Streptophyta</taxon>
        <taxon>Embryophyta</taxon>
        <taxon>Tracheophyta</taxon>
        <taxon>Spermatophyta</taxon>
        <taxon>Magnoliopsida</taxon>
        <taxon>eudicotyledons</taxon>
        <taxon>Gunneridae</taxon>
        <taxon>Pentapetalae</taxon>
        <taxon>asterids</taxon>
        <taxon>Ericales</taxon>
        <taxon>Actinidiaceae</taxon>
        <taxon>Actinidia</taxon>
    </lineage>
</organism>
<dbReference type="InParanoid" id="A0A2R6RKL0"/>
<name>A0A2R6RKL0_ACTCC</name>
<dbReference type="Pfam" id="PF02135">
    <property type="entry name" value="zf-TAZ"/>
    <property type="match status" value="1"/>
</dbReference>
<dbReference type="InterPro" id="IPR013178">
    <property type="entry name" value="Histone_AcTrfase_Rtt109/CBP"/>
</dbReference>
<comment type="subcellular location">
    <subcellularLocation>
        <location evidence="1">Nucleus</location>
    </subcellularLocation>
</comment>
<keyword evidence="4" id="KW-0479">Metal-binding</keyword>
<evidence type="ECO:0000256" key="4">
    <source>
        <dbReference type="ARBA" id="ARBA00022723"/>
    </source>
</evidence>
<evidence type="ECO:0000256" key="10">
    <source>
        <dbReference type="ARBA" id="ARBA00023163"/>
    </source>
</evidence>
<dbReference type="GO" id="GO:0005634">
    <property type="term" value="C:nucleus"/>
    <property type="evidence" value="ECO:0007669"/>
    <property type="project" value="UniProtKB-SubCell"/>
</dbReference>
<dbReference type="InterPro" id="IPR043145">
    <property type="entry name" value="Znf_ZZ_sf"/>
</dbReference>
<comment type="caution">
    <text evidence="18">The sequence shown here is derived from an EMBL/GenBank/DDBJ whole genome shotgun (WGS) entry which is preliminary data.</text>
</comment>
<keyword evidence="9" id="KW-0010">Activator</keyword>
<evidence type="ECO:0000256" key="7">
    <source>
        <dbReference type="ARBA" id="ARBA00022853"/>
    </source>
</evidence>
<keyword evidence="11" id="KW-0539">Nucleus</keyword>
<evidence type="ECO:0000259" key="16">
    <source>
        <dbReference type="PROSITE" id="PS50135"/>
    </source>
</evidence>
<dbReference type="PROSITE" id="PS50134">
    <property type="entry name" value="ZF_TAZ"/>
    <property type="match status" value="1"/>
</dbReference>
<evidence type="ECO:0000256" key="13">
    <source>
        <dbReference type="ARBA" id="ARBA00048017"/>
    </source>
</evidence>
<dbReference type="GO" id="GO:0008270">
    <property type="term" value="F:zinc ion binding"/>
    <property type="evidence" value="ECO:0007669"/>
    <property type="project" value="UniProtKB-KW"/>
</dbReference>
<dbReference type="InterPro" id="IPR031162">
    <property type="entry name" value="CBP_P300_HAT"/>
</dbReference>
<keyword evidence="8" id="KW-0805">Transcription regulation</keyword>
<gene>
    <name evidence="18" type="ORF">CEY00_Acc05852</name>
</gene>
<evidence type="ECO:0000256" key="5">
    <source>
        <dbReference type="ARBA" id="ARBA00022771"/>
    </source>
</evidence>
<feature type="domain" description="ZZ-type" evidence="16">
    <location>
        <begin position="678"/>
        <end position="741"/>
    </location>
</feature>
<feature type="domain" description="TAZ-type" evidence="15">
    <location>
        <begin position="836"/>
        <end position="920"/>
    </location>
</feature>
<evidence type="ECO:0000256" key="11">
    <source>
        <dbReference type="ARBA" id="ARBA00023242"/>
    </source>
</evidence>
<reference evidence="18 19" key="1">
    <citation type="submission" date="2017-07" db="EMBL/GenBank/DDBJ databases">
        <title>An improved, manually edited Actinidia chinensis var. chinensis (kiwifruit) genome highlights the challenges associated with draft genomes and gene prediction in plants.</title>
        <authorList>
            <person name="Pilkington S."/>
            <person name="Crowhurst R."/>
            <person name="Hilario E."/>
            <person name="Nardozza S."/>
            <person name="Fraser L."/>
            <person name="Peng Y."/>
            <person name="Gunaseelan K."/>
            <person name="Simpson R."/>
            <person name="Tahir J."/>
            <person name="Deroles S."/>
            <person name="Templeton K."/>
            <person name="Luo Z."/>
            <person name="Davy M."/>
            <person name="Cheng C."/>
            <person name="Mcneilage M."/>
            <person name="Scaglione D."/>
            <person name="Liu Y."/>
            <person name="Zhang Q."/>
            <person name="Datson P."/>
            <person name="De Silva N."/>
            <person name="Gardiner S."/>
            <person name="Bassett H."/>
            <person name="Chagne D."/>
            <person name="Mccallum J."/>
            <person name="Dzierzon H."/>
            <person name="Deng C."/>
            <person name="Wang Y.-Y."/>
            <person name="Barron N."/>
            <person name="Manako K."/>
            <person name="Bowen J."/>
            <person name="Foster T."/>
            <person name="Erridge Z."/>
            <person name="Tiffin H."/>
            <person name="Waite C."/>
            <person name="Davies K."/>
            <person name="Grierson E."/>
            <person name="Laing W."/>
            <person name="Kirk R."/>
            <person name="Chen X."/>
            <person name="Wood M."/>
            <person name="Montefiori M."/>
            <person name="Brummell D."/>
            <person name="Schwinn K."/>
            <person name="Catanach A."/>
            <person name="Fullerton C."/>
            <person name="Li D."/>
            <person name="Meiyalaghan S."/>
            <person name="Nieuwenhuizen N."/>
            <person name="Read N."/>
            <person name="Prakash R."/>
            <person name="Hunter D."/>
            <person name="Zhang H."/>
            <person name="Mckenzie M."/>
            <person name="Knabel M."/>
            <person name="Harris A."/>
            <person name="Allan A."/>
            <person name="Chen A."/>
            <person name="Janssen B."/>
            <person name="Plunkett B."/>
            <person name="Dwamena C."/>
            <person name="Voogd C."/>
            <person name="Leif D."/>
            <person name="Lafferty D."/>
            <person name="Souleyre E."/>
            <person name="Varkonyi-Gasic E."/>
            <person name="Gambi F."/>
            <person name="Hanley J."/>
            <person name="Yao J.-L."/>
            <person name="Cheung J."/>
            <person name="David K."/>
            <person name="Warren B."/>
            <person name="Marsh K."/>
            <person name="Snowden K."/>
            <person name="Lin-Wang K."/>
            <person name="Brian L."/>
            <person name="Martinez-Sanchez M."/>
            <person name="Wang M."/>
            <person name="Ileperuma N."/>
            <person name="Macnee N."/>
            <person name="Campin R."/>
            <person name="Mcatee P."/>
            <person name="Drummond R."/>
            <person name="Espley R."/>
            <person name="Ireland H."/>
            <person name="Wu R."/>
            <person name="Atkinson R."/>
            <person name="Karunairetnam S."/>
            <person name="Bulley S."/>
            <person name="Chunkath S."/>
            <person name="Hanley Z."/>
            <person name="Storey R."/>
            <person name="Thrimawithana A."/>
            <person name="Thomson S."/>
            <person name="David C."/>
            <person name="Testolin R."/>
        </authorList>
    </citation>
    <scope>NUCLEOTIDE SEQUENCE [LARGE SCALE GENOMIC DNA]</scope>
    <source>
        <strain evidence="19">cv. Red5</strain>
        <tissue evidence="18">Young leaf</tissue>
    </source>
</reference>
<keyword evidence="5 14" id="KW-0863">Zinc-finger</keyword>
<dbReference type="EC" id="2.3.1.48" evidence="2"/>
<dbReference type="OMA" id="HTHTMND"/>
<evidence type="ECO:0000256" key="6">
    <source>
        <dbReference type="ARBA" id="ARBA00022833"/>
    </source>
</evidence>
<dbReference type="GO" id="GO:0031490">
    <property type="term" value="F:chromatin DNA binding"/>
    <property type="evidence" value="ECO:0007669"/>
    <property type="project" value="TreeGrafter"/>
</dbReference>
<dbReference type="GO" id="GO:0000123">
    <property type="term" value="C:histone acetyltransferase complex"/>
    <property type="evidence" value="ECO:0007669"/>
    <property type="project" value="TreeGrafter"/>
</dbReference>
<dbReference type="SUPFAM" id="SSF57903">
    <property type="entry name" value="FYVE/PHD zinc finger"/>
    <property type="match status" value="1"/>
</dbReference>
<accession>A0A2R6RKL0</accession>
<keyword evidence="3 18" id="KW-0808">Transferase</keyword>
<evidence type="ECO:0000259" key="15">
    <source>
        <dbReference type="PROSITE" id="PS50134"/>
    </source>
</evidence>
<dbReference type="PROSITE" id="PS01357">
    <property type="entry name" value="ZF_ZZ_1"/>
    <property type="match status" value="1"/>
</dbReference>
<dbReference type="SUPFAM" id="SSF57933">
    <property type="entry name" value="TAZ domain"/>
    <property type="match status" value="1"/>
</dbReference>
<keyword evidence="7" id="KW-0156">Chromatin regulator</keyword>
<dbReference type="InterPro" id="IPR013083">
    <property type="entry name" value="Znf_RING/FYVE/PHD"/>
</dbReference>
<comment type="catalytic activity">
    <reaction evidence="13">
        <text>L-lysyl-[protein] + acetyl-CoA = N(6)-acetyl-L-lysyl-[protein] + CoA + H(+)</text>
        <dbReference type="Rhea" id="RHEA:45948"/>
        <dbReference type="Rhea" id="RHEA-COMP:9752"/>
        <dbReference type="Rhea" id="RHEA-COMP:10731"/>
        <dbReference type="ChEBI" id="CHEBI:15378"/>
        <dbReference type="ChEBI" id="CHEBI:29969"/>
        <dbReference type="ChEBI" id="CHEBI:57287"/>
        <dbReference type="ChEBI" id="CHEBI:57288"/>
        <dbReference type="ChEBI" id="CHEBI:61930"/>
        <dbReference type="EC" id="2.3.1.48"/>
    </reaction>
</comment>
<dbReference type="GO" id="GO:0005667">
    <property type="term" value="C:transcription regulator complex"/>
    <property type="evidence" value="ECO:0007669"/>
    <property type="project" value="TreeGrafter"/>
</dbReference>
<feature type="domain" description="CBP/p300-type HAT" evidence="17">
    <location>
        <begin position="367"/>
        <end position="796"/>
    </location>
</feature>
<evidence type="ECO:0000313" key="19">
    <source>
        <dbReference type="Proteomes" id="UP000241394"/>
    </source>
</evidence>
<dbReference type="InterPro" id="IPR000433">
    <property type="entry name" value="Znf_ZZ"/>
</dbReference>
<keyword evidence="19" id="KW-1185">Reference proteome</keyword>
<dbReference type="OrthoDB" id="899at2759"/>
<dbReference type="SMART" id="SM00551">
    <property type="entry name" value="ZnF_TAZ"/>
    <property type="match status" value="1"/>
</dbReference>
<evidence type="ECO:0000259" key="17">
    <source>
        <dbReference type="PROSITE" id="PS51727"/>
    </source>
</evidence>
<dbReference type="AlphaFoldDB" id="A0A2R6RKL0"/>
<protein>
    <recommendedName>
        <fullName evidence="2">histone acetyltransferase</fullName>
        <ecNumber evidence="2">2.3.1.48</ecNumber>
    </recommendedName>
</protein>
<dbReference type="SUPFAM" id="SSF57850">
    <property type="entry name" value="RING/U-box"/>
    <property type="match status" value="1"/>
</dbReference>
<proteinExistence type="predicted"/>
<dbReference type="SMART" id="SM00249">
    <property type="entry name" value="PHD"/>
    <property type="match status" value="1"/>
</dbReference>
<dbReference type="InterPro" id="IPR011011">
    <property type="entry name" value="Znf_FYVE_PHD"/>
</dbReference>
<dbReference type="SMART" id="SM01250">
    <property type="entry name" value="KAT11"/>
    <property type="match status" value="1"/>
</dbReference>
<dbReference type="Gramene" id="PSS30566">
    <property type="protein sequence ID" value="PSS30566"/>
    <property type="gene ID" value="CEY00_Acc05852"/>
</dbReference>
<dbReference type="InterPro" id="IPR035898">
    <property type="entry name" value="TAZ_dom_sf"/>
</dbReference>
<keyword evidence="6" id="KW-0862">Zinc</keyword>
<dbReference type="Gene3D" id="1.20.1020.10">
    <property type="entry name" value="TAZ domain"/>
    <property type="match status" value="1"/>
</dbReference>
<evidence type="ECO:0000256" key="2">
    <source>
        <dbReference type="ARBA" id="ARBA00013184"/>
    </source>
</evidence>
<dbReference type="InterPro" id="IPR000197">
    <property type="entry name" value="Znf_TAZ"/>
</dbReference>
<reference evidence="19" key="2">
    <citation type="journal article" date="2018" name="BMC Genomics">
        <title>A manually annotated Actinidia chinensis var. chinensis (kiwifruit) genome highlights the challenges associated with draft genomes and gene prediction in plants.</title>
        <authorList>
            <person name="Pilkington S.M."/>
            <person name="Crowhurst R."/>
            <person name="Hilario E."/>
            <person name="Nardozza S."/>
            <person name="Fraser L."/>
            <person name="Peng Y."/>
            <person name="Gunaseelan K."/>
            <person name="Simpson R."/>
            <person name="Tahir J."/>
            <person name="Deroles S.C."/>
            <person name="Templeton K."/>
            <person name="Luo Z."/>
            <person name="Davy M."/>
            <person name="Cheng C."/>
            <person name="McNeilage M."/>
            <person name="Scaglione D."/>
            <person name="Liu Y."/>
            <person name="Zhang Q."/>
            <person name="Datson P."/>
            <person name="De Silva N."/>
            <person name="Gardiner S.E."/>
            <person name="Bassett H."/>
            <person name="Chagne D."/>
            <person name="McCallum J."/>
            <person name="Dzierzon H."/>
            <person name="Deng C."/>
            <person name="Wang Y.Y."/>
            <person name="Barron L."/>
            <person name="Manako K."/>
            <person name="Bowen J."/>
            <person name="Foster T.M."/>
            <person name="Erridge Z.A."/>
            <person name="Tiffin H."/>
            <person name="Waite C.N."/>
            <person name="Davies K.M."/>
            <person name="Grierson E.P."/>
            <person name="Laing W.A."/>
            <person name="Kirk R."/>
            <person name="Chen X."/>
            <person name="Wood M."/>
            <person name="Montefiori M."/>
            <person name="Brummell D.A."/>
            <person name="Schwinn K.E."/>
            <person name="Catanach A."/>
            <person name="Fullerton C."/>
            <person name="Li D."/>
            <person name="Meiyalaghan S."/>
            <person name="Nieuwenhuizen N."/>
            <person name="Read N."/>
            <person name="Prakash R."/>
            <person name="Hunter D."/>
            <person name="Zhang H."/>
            <person name="McKenzie M."/>
            <person name="Knabel M."/>
            <person name="Harris A."/>
            <person name="Allan A.C."/>
            <person name="Gleave A."/>
            <person name="Chen A."/>
            <person name="Janssen B.J."/>
            <person name="Plunkett B."/>
            <person name="Ampomah-Dwamena C."/>
            <person name="Voogd C."/>
            <person name="Leif D."/>
            <person name="Lafferty D."/>
            <person name="Souleyre E.J.F."/>
            <person name="Varkonyi-Gasic E."/>
            <person name="Gambi F."/>
            <person name="Hanley J."/>
            <person name="Yao J.L."/>
            <person name="Cheung J."/>
            <person name="David K.M."/>
            <person name="Warren B."/>
            <person name="Marsh K."/>
            <person name="Snowden K.C."/>
            <person name="Lin-Wang K."/>
            <person name="Brian L."/>
            <person name="Martinez-Sanchez M."/>
            <person name="Wang M."/>
            <person name="Ileperuma N."/>
            <person name="Macnee N."/>
            <person name="Campin R."/>
            <person name="McAtee P."/>
            <person name="Drummond R.S.M."/>
            <person name="Espley R.V."/>
            <person name="Ireland H.S."/>
            <person name="Wu R."/>
            <person name="Atkinson R.G."/>
            <person name="Karunairetnam S."/>
            <person name="Bulley S."/>
            <person name="Chunkath S."/>
            <person name="Hanley Z."/>
            <person name="Storey R."/>
            <person name="Thrimawithana A.H."/>
            <person name="Thomson S."/>
            <person name="David C."/>
            <person name="Testolin R."/>
            <person name="Huang H."/>
            <person name="Hellens R.P."/>
            <person name="Schaffer R.J."/>
        </authorList>
    </citation>
    <scope>NUCLEOTIDE SEQUENCE [LARGE SCALE GENOMIC DNA]</scope>
    <source>
        <strain evidence="19">cv. Red5</strain>
    </source>
</reference>
<dbReference type="Proteomes" id="UP000241394">
    <property type="component" value="Chromosome LG5"/>
</dbReference>
<dbReference type="GO" id="GO:0004402">
    <property type="term" value="F:histone acetyltransferase activity"/>
    <property type="evidence" value="ECO:0007669"/>
    <property type="project" value="InterPro"/>
</dbReference>